<comment type="caution">
    <text evidence="7">The sequence shown here is derived from an EMBL/GenBank/DDBJ whole genome shotgun (WGS) entry which is preliminary data.</text>
</comment>
<proteinExistence type="predicted"/>
<dbReference type="EMBL" id="JBHUMX010000042">
    <property type="protein sequence ID" value="MFD2630398.1"/>
    <property type="molecule type" value="Genomic_DNA"/>
</dbReference>
<feature type="transmembrane region" description="Helical" evidence="6">
    <location>
        <begin position="43"/>
        <end position="67"/>
    </location>
</feature>
<evidence type="ECO:0000256" key="6">
    <source>
        <dbReference type="SAM" id="Phobius"/>
    </source>
</evidence>
<dbReference type="Proteomes" id="UP001597451">
    <property type="component" value="Unassembled WGS sequence"/>
</dbReference>
<evidence type="ECO:0000313" key="7">
    <source>
        <dbReference type="EMBL" id="MFD2630398.1"/>
    </source>
</evidence>
<evidence type="ECO:0000256" key="4">
    <source>
        <dbReference type="ARBA" id="ARBA00022989"/>
    </source>
</evidence>
<dbReference type="PANTHER" id="PTHR33545:SF9">
    <property type="entry name" value="UPF0750 MEMBRANE PROTEIN YITE"/>
    <property type="match status" value="1"/>
</dbReference>
<comment type="subcellular location">
    <subcellularLocation>
        <location evidence="1">Cell membrane</location>
        <topology evidence="1">Multi-pass membrane protein</topology>
    </subcellularLocation>
</comment>
<reference evidence="8" key="1">
    <citation type="journal article" date="2019" name="Int. J. Syst. Evol. Microbiol.">
        <title>The Global Catalogue of Microorganisms (GCM) 10K type strain sequencing project: providing services to taxonomists for standard genome sequencing and annotation.</title>
        <authorList>
            <consortium name="The Broad Institute Genomics Platform"/>
            <consortium name="The Broad Institute Genome Sequencing Center for Infectious Disease"/>
            <person name="Wu L."/>
            <person name="Ma J."/>
        </authorList>
    </citation>
    <scope>NUCLEOTIDE SEQUENCE [LARGE SCALE GENOMIC DNA]</scope>
    <source>
        <strain evidence="8">TISTR 1858</strain>
    </source>
</reference>
<feature type="transmembrane region" description="Helical" evidence="6">
    <location>
        <begin position="74"/>
        <end position="92"/>
    </location>
</feature>
<sequence>MSHIFIKTIIVLTGGILQGIGMGLFLFPHFIPSGGAGGIAVLLNYWFHIHTGLALWLVNSSMLLVAVKYLGKRVAVWTVIGITMTSASIAFFEQTVIIGNRNLLVDFFCGSLLLGTGIGLLMRQSVSNGGVGVIALIVAHKRSISPGQPLFWINCSVFIFTAIVIDWKIILLALGSQWIATRIVNLICQLNFYPSYTLSWRKK</sequence>
<evidence type="ECO:0000256" key="2">
    <source>
        <dbReference type="ARBA" id="ARBA00022475"/>
    </source>
</evidence>
<evidence type="ECO:0000256" key="1">
    <source>
        <dbReference type="ARBA" id="ARBA00004651"/>
    </source>
</evidence>
<keyword evidence="2" id="KW-1003">Cell membrane</keyword>
<keyword evidence="3 6" id="KW-0812">Transmembrane</keyword>
<dbReference type="PANTHER" id="PTHR33545">
    <property type="entry name" value="UPF0750 MEMBRANE PROTEIN YITT-RELATED"/>
    <property type="match status" value="1"/>
</dbReference>
<dbReference type="Pfam" id="PF02588">
    <property type="entry name" value="YitT_membrane"/>
    <property type="match status" value="1"/>
</dbReference>
<organism evidence="7 8">
    <name type="scientific">Oceanobacillus kapialis</name>
    <dbReference type="NCBI Taxonomy" id="481353"/>
    <lineage>
        <taxon>Bacteria</taxon>
        <taxon>Bacillati</taxon>
        <taxon>Bacillota</taxon>
        <taxon>Bacilli</taxon>
        <taxon>Bacillales</taxon>
        <taxon>Bacillaceae</taxon>
        <taxon>Oceanobacillus</taxon>
    </lineage>
</organism>
<accession>A0ABW5Q4H5</accession>
<name>A0ABW5Q4H5_9BACI</name>
<protein>
    <submittedName>
        <fullName evidence="7">YitT family protein</fullName>
    </submittedName>
</protein>
<feature type="transmembrane region" description="Helical" evidence="6">
    <location>
        <begin position="9"/>
        <end position="31"/>
    </location>
</feature>
<feature type="transmembrane region" description="Helical" evidence="6">
    <location>
        <begin position="150"/>
        <end position="170"/>
    </location>
</feature>
<evidence type="ECO:0000313" key="8">
    <source>
        <dbReference type="Proteomes" id="UP001597451"/>
    </source>
</evidence>
<dbReference type="InterPro" id="IPR051461">
    <property type="entry name" value="UPF0750_membrane"/>
</dbReference>
<gene>
    <name evidence="7" type="ORF">ACFSUN_16545</name>
</gene>
<keyword evidence="4 6" id="KW-1133">Transmembrane helix</keyword>
<evidence type="ECO:0000256" key="5">
    <source>
        <dbReference type="ARBA" id="ARBA00023136"/>
    </source>
</evidence>
<dbReference type="RefSeq" id="WP_379563617.1">
    <property type="nucleotide sequence ID" value="NZ_JBHUMX010000042.1"/>
</dbReference>
<dbReference type="InterPro" id="IPR003740">
    <property type="entry name" value="YitT"/>
</dbReference>
<feature type="transmembrane region" description="Helical" evidence="6">
    <location>
        <begin position="112"/>
        <end position="138"/>
    </location>
</feature>
<keyword evidence="5 6" id="KW-0472">Membrane</keyword>
<evidence type="ECO:0000256" key="3">
    <source>
        <dbReference type="ARBA" id="ARBA00022692"/>
    </source>
</evidence>
<feature type="transmembrane region" description="Helical" evidence="6">
    <location>
        <begin position="176"/>
        <end position="193"/>
    </location>
</feature>
<keyword evidence="8" id="KW-1185">Reference proteome</keyword>